<dbReference type="AlphaFoldDB" id="A0A1S8ACV7"/>
<evidence type="ECO:0000256" key="10">
    <source>
        <dbReference type="SAM" id="MobiDB-lite"/>
    </source>
</evidence>
<evidence type="ECO:0000256" key="6">
    <source>
        <dbReference type="ARBA" id="ARBA00022771"/>
    </source>
</evidence>
<protein>
    <recommendedName>
        <fullName evidence="3">RING-type E3 ubiquitin transferase</fullName>
        <ecNumber evidence="3">2.3.2.27</ecNumber>
    </recommendedName>
</protein>
<keyword evidence="8" id="KW-0862">Zinc</keyword>
<dbReference type="InterPro" id="IPR001841">
    <property type="entry name" value="Znf_RING"/>
</dbReference>
<feature type="region of interest" description="Disordered" evidence="10">
    <location>
        <begin position="236"/>
        <end position="272"/>
    </location>
</feature>
<feature type="compositionally biased region" description="Low complexity" evidence="10">
    <location>
        <begin position="99"/>
        <end position="109"/>
    </location>
</feature>
<evidence type="ECO:0000256" key="2">
    <source>
        <dbReference type="ARBA" id="ARBA00004906"/>
    </source>
</evidence>
<dbReference type="InterPro" id="IPR045191">
    <property type="entry name" value="MBR1/2-like"/>
</dbReference>
<feature type="compositionally biased region" description="Gly residues" evidence="10">
    <location>
        <begin position="437"/>
        <end position="450"/>
    </location>
</feature>
<evidence type="ECO:0000256" key="1">
    <source>
        <dbReference type="ARBA" id="ARBA00000900"/>
    </source>
</evidence>
<feature type="region of interest" description="Disordered" evidence="10">
    <location>
        <begin position="431"/>
        <end position="486"/>
    </location>
</feature>
<dbReference type="EMBL" id="GFAY01000375">
    <property type="protein sequence ID" value="JAV45275.1"/>
    <property type="molecule type" value="Transcribed_RNA"/>
</dbReference>
<dbReference type="GO" id="GO:0061630">
    <property type="term" value="F:ubiquitin protein ligase activity"/>
    <property type="evidence" value="ECO:0007669"/>
    <property type="project" value="UniProtKB-EC"/>
</dbReference>
<name>A0A1S8ACV7_CITLI</name>
<feature type="compositionally biased region" description="Polar residues" evidence="10">
    <location>
        <begin position="455"/>
        <end position="482"/>
    </location>
</feature>
<evidence type="ECO:0000259" key="11">
    <source>
        <dbReference type="PROSITE" id="PS50089"/>
    </source>
</evidence>
<evidence type="ECO:0000313" key="12">
    <source>
        <dbReference type="EMBL" id="JAV45275.1"/>
    </source>
</evidence>
<evidence type="ECO:0000256" key="5">
    <source>
        <dbReference type="ARBA" id="ARBA00022723"/>
    </source>
</evidence>
<feature type="compositionally biased region" description="Polar residues" evidence="10">
    <location>
        <begin position="610"/>
        <end position="621"/>
    </location>
</feature>
<evidence type="ECO:0000256" key="4">
    <source>
        <dbReference type="ARBA" id="ARBA00022679"/>
    </source>
</evidence>
<dbReference type="Pfam" id="PF13639">
    <property type="entry name" value="zf-RING_2"/>
    <property type="match status" value="1"/>
</dbReference>
<dbReference type="SUPFAM" id="SSF57850">
    <property type="entry name" value="RING/U-box"/>
    <property type="match status" value="1"/>
</dbReference>
<feature type="region of interest" description="Disordered" evidence="10">
    <location>
        <begin position="382"/>
        <end position="413"/>
    </location>
</feature>
<evidence type="ECO:0000256" key="3">
    <source>
        <dbReference type="ARBA" id="ARBA00012483"/>
    </source>
</evidence>
<feature type="compositionally biased region" description="Polar residues" evidence="10">
    <location>
        <begin position="311"/>
        <end position="326"/>
    </location>
</feature>
<dbReference type="PANTHER" id="PTHR22937:SF224">
    <property type="entry name" value="E3 UBIQUITIN-PROTEIN LIGASE MBR1-RELATED"/>
    <property type="match status" value="1"/>
</dbReference>
<evidence type="ECO:0000256" key="7">
    <source>
        <dbReference type="ARBA" id="ARBA00022786"/>
    </source>
</evidence>
<dbReference type="PANTHER" id="PTHR22937">
    <property type="entry name" value="E3 UBIQUITIN-PROTEIN LIGASE RNF165"/>
    <property type="match status" value="1"/>
</dbReference>
<evidence type="ECO:0000256" key="8">
    <source>
        <dbReference type="ARBA" id="ARBA00022833"/>
    </source>
</evidence>
<evidence type="ECO:0000256" key="9">
    <source>
        <dbReference type="PROSITE-ProRule" id="PRU00175"/>
    </source>
</evidence>
<reference evidence="12" key="1">
    <citation type="submission" date="2016-12" db="EMBL/GenBank/DDBJ databases">
        <title>Transcriptomic, proteomic, and metabolomic analysis of Citrus limon response to graft inoculation by Candidatus Liberibacter asiaticus.</title>
        <authorList>
            <person name="Ramsey J."/>
            <person name="Chin E."/>
            <person name="Chavez J."/>
            <person name="Saha S."/>
            <person name="Mischuk D."/>
            <person name="Mahoney J."/>
            <person name="Mohr J."/>
            <person name="Robison F."/>
            <person name="Godfrey K."/>
            <person name="Levesque C."/>
            <person name="Foster L."/>
            <person name="Xu Y."/>
            <person name="Strickler S."/>
            <person name="Fernandez-Pozo N."/>
            <person name="Polek M.L."/>
            <person name="Giovannoni J."/>
            <person name="Mueller L.A."/>
            <person name="Slupsky C."/>
            <person name="Bruce J."/>
            <person name="Cilia M."/>
        </authorList>
    </citation>
    <scope>NUCLEOTIDE SEQUENCE</scope>
</reference>
<dbReference type="PROSITE" id="PS50089">
    <property type="entry name" value="ZF_RING_2"/>
    <property type="match status" value="1"/>
</dbReference>
<keyword evidence="6 9" id="KW-0863">Zinc-finger</keyword>
<feature type="region of interest" description="Disordered" evidence="10">
    <location>
        <begin position="307"/>
        <end position="349"/>
    </location>
</feature>
<feature type="region of interest" description="Disordered" evidence="10">
    <location>
        <begin position="77"/>
        <end position="109"/>
    </location>
</feature>
<feature type="compositionally biased region" description="Low complexity" evidence="10">
    <location>
        <begin position="673"/>
        <end position="692"/>
    </location>
</feature>
<dbReference type="Gene3D" id="3.30.40.10">
    <property type="entry name" value="Zinc/RING finger domain, C3HC4 (zinc finger)"/>
    <property type="match status" value="1"/>
</dbReference>
<dbReference type="GO" id="GO:0010228">
    <property type="term" value="P:vegetative to reproductive phase transition of meristem"/>
    <property type="evidence" value="ECO:0007669"/>
    <property type="project" value="UniProtKB-ARBA"/>
</dbReference>
<keyword evidence="5" id="KW-0479">Metal-binding</keyword>
<dbReference type="EC" id="2.3.2.27" evidence="3"/>
<dbReference type="InterPro" id="IPR013083">
    <property type="entry name" value="Znf_RING/FYVE/PHD"/>
</dbReference>
<dbReference type="SMART" id="SM00184">
    <property type="entry name" value="RING"/>
    <property type="match status" value="1"/>
</dbReference>
<accession>A0A1S8ACV7</accession>
<dbReference type="GO" id="GO:0043161">
    <property type="term" value="P:proteasome-mediated ubiquitin-dependent protein catabolic process"/>
    <property type="evidence" value="ECO:0007669"/>
    <property type="project" value="UniProtKB-ARBA"/>
</dbReference>
<comment type="pathway">
    <text evidence="2">Protein modification; protein ubiquitination.</text>
</comment>
<feature type="region of interest" description="Disordered" evidence="10">
    <location>
        <begin position="673"/>
        <end position="709"/>
    </location>
</feature>
<keyword evidence="7" id="KW-0833">Ubl conjugation pathway</keyword>
<organism evidence="12">
    <name type="scientific">Citrus limon</name>
    <name type="common">Lemon</name>
    <name type="synonym">Citrus medica var. limon</name>
    <dbReference type="NCBI Taxonomy" id="2708"/>
    <lineage>
        <taxon>Eukaryota</taxon>
        <taxon>Viridiplantae</taxon>
        <taxon>Streptophyta</taxon>
        <taxon>Embryophyta</taxon>
        <taxon>Tracheophyta</taxon>
        <taxon>Spermatophyta</taxon>
        <taxon>Magnoliopsida</taxon>
        <taxon>eudicotyledons</taxon>
        <taxon>Gunneridae</taxon>
        <taxon>Pentapetalae</taxon>
        <taxon>rosids</taxon>
        <taxon>malvids</taxon>
        <taxon>Sapindales</taxon>
        <taxon>Rutaceae</taxon>
        <taxon>Aurantioideae</taxon>
        <taxon>Citrus</taxon>
    </lineage>
</organism>
<proteinExistence type="predicted"/>
<feature type="domain" description="RING-type" evidence="11">
    <location>
        <begin position="870"/>
        <end position="911"/>
    </location>
</feature>
<comment type="catalytic activity">
    <reaction evidence="1">
        <text>S-ubiquitinyl-[E2 ubiquitin-conjugating enzyme]-L-cysteine + [acceptor protein]-L-lysine = [E2 ubiquitin-conjugating enzyme]-L-cysteine + N(6)-ubiquitinyl-[acceptor protein]-L-lysine.</text>
        <dbReference type="EC" id="2.3.2.27"/>
    </reaction>
</comment>
<feature type="region of interest" description="Disordered" evidence="10">
    <location>
        <begin position="575"/>
        <end position="625"/>
    </location>
</feature>
<feature type="compositionally biased region" description="Polar residues" evidence="10">
    <location>
        <begin position="251"/>
        <end position="272"/>
    </location>
</feature>
<dbReference type="FunFam" id="3.30.40.10:FF:000309">
    <property type="entry name" value="E3 ubiquitin-protein ligase MBR2"/>
    <property type="match status" value="1"/>
</dbReference>
<feature type="compositionally biased region" description="Polar residues" evidence="10">
    <location>
        <begin position="336"/>
        <end position="348"/>
    </location>
</feature>
<sequence>MESRISDYAVASGGAACVNAVTHDVRSLSGWNTGEPSSRLSSQNQMNDDVMEMEQGWTTSYGDHTGVGPRLEERKLEPTSALFPGRRNFGHSGDRDRSGPSLLLGSSSSHAPQSLNLNAGYMGNSGSVGSLSGNSGFMVEENNDDASLTLGGWGLSCKRKALEGTSGQYCSAGSSSCFQQGENHASACYDTSSSLSLSPPLQNSLGFGMRAVEDCFPSSGSIGNTENCPRSFGRIGVPGHQQESVPFHLSSRGTSGYSNNAAPHSSQIPLPFSNSLELRSTGANTNAAQNLPQDVHVSAFTRNVHRFPWSGASSPRANNLSSSFTSGERDAALQEEGNTSSIPRNNAEQHPMFVRSVEMRNMAQDPTSWGLATGSSSGGIYLTAQVGSNSSSQPSPPPAMSPHHKYSTHSQQRLSEFSWPLFPSAPQNPNLNAGYAGNNGSGGQGMGTGLGQNPCNSSGLETEQESVASAASDKVGTSSRSSGFMVEENNGNAGSSLGGWGLSCKRKALEGTSAQSCSAGSSSCFPLAENGVSACNDPSSSLSLSLPLRDSPTACPLEQSNPRFGVGMRIVEDGFPPPGITGNSENCLRSFGRRGNPRHRQESVPFSLLSRGSSRQPNIASPHSPAIPLPYSASLGFRSAAAQDANINAPQIQPHPVHVSSFSRNMHHFPWRGASSSRAGSLSISSTSGERGATLREEGNARSIPRNNAEHPMYVSSAGMRNMVQDPANWGLVTRSSSGDVSSARIGSSSSIHPLPGSAWIPHPIPSTHSHRLMSEIRQVLTAMRRGENLRIEDFMLFEPFVYHGLAEMHDRHRDMRLDVDNMSYEELLALEERIGDVSTGLSEETIMKIMKREKYVSTETESPTDLEPCCICQEEYTDGDDLGVLDCGHNFHTDCIKLWLMQKNLCPICKTTALPT</sequence>
<dbReference type="GO" id="GO:0008270">
    <property type="term" value="F:zinc ion binding"/>
    <property type="evidence" value="ECO:0007669"/>
    <property type="project" value="UniProtKB-KW"/>
</dbReference>
<keyword evidence="4" id="KW-0808">Transferase</keyword>